<dbReference type="Pfam" id="PF07940">
    <property type="entry name" value="Hepar_II_III_C"/>
    <property type="match status" value="1"/>
</dbReference>
<comment type="subcellular location">
    <subcellularLocation>
        <location evidence="2">Cell envelope</location>
    </subcellularLocation>
    <subcellularLocation>
        <location evidence="1">Membrane</location>
        <topology evidence="1">Multi-pass membrane protein</topology>
    </subcellularLocation>
</comment>
<evidence type="ECO:0000256" key="5">
    <source>
        <dbReference type="ARBA" id="ARBA00022989"/>
    </source>
</evidence>
<evidence type="ECO:0000256" key="3">
    <source>
        <dbReference type="ARBA" id="ARBA00022692"/>
    </source>
</evidence>
<gene>
    <name evidence="11" type="ORF">SAMN05443144_101393</name>
</gene>
<dbReference type="EMBL" id="FQUS01000001">
    <property type="protein sequence ID" value="SHE48240.1"/>
    <property type="molecule type" value="Genomic_DNA"/>
</dbReference>
<proteinExistence type="predicted"/>
<sequence length="753" mass="86205">MWLFLLLLVTCIHSTYPMDLLNRLEFIKKISALSGLAMGTPFLTVTDAEDLRNGQANLPQRTLDSIQDKLSNIQKSHPSLHFDSKRLTQLRAQAKGTHVRYAQNLFQWVDKNKSWSPSRVTGGSGDEVPLEEAGAFLTNASLAFCLSRKEQHFEIARNWALAMCEYPSGAIRNYGMGIYVAGLARAFDWLYHDFSAEDRDTVKTAVADIVTQMYHNAQPEAENRSWWSNRYIHHDFWIPVGGCGEAALALTGEIKEADKYAAYAKANFDLALTWIGNDGAWHEGAADWCYALAPLLWFYGAWKTVTGEDLHNKPWVRNTANYRLYHWLPNNHYVNLNDSFRSGRYSTSGSASCHLLRRLASIYRDGHAQWLADNDEEFDFKPSPKGVYEAPYEDLSYKPGYNEYPHPKSQTMAWNMLWYDPSVESIPPQMPKTCHFENMGTVMMRTGWGEDAAVVSFACAPLAGHVVKERIDEGEQIHWGNFAHDHADYNSFTLFANGQYFIIPAGYARRASHFQNTVDVNGADFETDPSLNIHIEEFINENNFSYAVGDATEAFFPQLGVKRYKRHILLFENKWLLIFDDLQLNERGSQNKVWNRFNWTVHSDPTTHECVINKNRVKWESLKGNKPPLWMYVIEPREFGWEREMLQSKKGEHMMEALRLSKPEFYGNEKKVLSVWSWENQAEVPQKMDHPECNIVLLGDKKAVGFAKSPSLSVRPSNFLQNGLEGRELLLFGASGNKERSFFRIKDGEFSVG</sequence>
<dbReference type="GO" id="GO:0016020">
    <property type="term" value="C:membrane"/>
    <property type="evidence" value="ECO:0007669"/>
    <property type="project" value="UniProtKB-SubCell"/>
</dbReference>
<dbReference type="OrthoDB" id="9772435at2"/>
<name>A0A1M4TUT6_9BACT</name>
<dbReference type="InterPro" id="IPR008929">
    <property type="entry name" value="Chondroitin_lyas"/>
</dbReference>
<dbReference type="GO" id="GO:0030313">
    <property type="term" value="C:cell envelope"/>
    <property type="evidence" value="ECO:0007669"/>
    <property type="project" value="UniProtKB-SubCell"/>
</dbReference>
<feature type="domain" description="Heparinase II/III-like C-terminal" evidence="9">
    <location>
        <begin position="480"/>
        <end position="611"/>
    </location>
</feature>
<dbReference type="Gene3D" id="1.50.10.100">
    <property type="entry name" value="Chondroitin AC/alginate lyase"/>
    <property type="match status" value="1"/>
</dbReference>
<evidence type="ECO:0000259" key="9">
    <source>
        <dbReference type="Pfam" id="PF07940"/>
    </source>
</evidence>
<dbReference type="PANTHER" id="PTHR15532:SF5">
    <property type="entry name" value="SULFOTRANSFERASE DOMAIN-CONTAINING PROTEIN"/>
    <property type="match status" value="1"/>
</dbReference>
<dbReference type="AlphaFoldDB" id="A0A1M4TUT6"/>
<feature type="domain" description="Heparinase II N-terminal" evidence="10">
    <location>
        <begin position="137"/>
        <end position="342"/>
    </location>
</feature>
<dbReference type="InterPro" id="IPR052447">
    <property type="entry name" value="Dermatan-Sulfate_Isomerase"/>
</dbReference>
<dbReference type="Gene3D" id="2.70.98.70">
    <property type="match status" value="1"/>
</dbReference>
<keyword evidence="6" id="KW-0472">Membrane</keyword>
<organism evidence="11 12">
    <name type="scientific">Fodinibius roseus</name>
    <dbReference type="NCBI Taxonomy" id="1194090"/>
    <lineage>
        <taxon>Bacteria</taxon>
        <taxon>Pseudomonadati</taxon>
        <taxon>Balneolota</taxon>
        <taxon>Balneolia</taxon>
        <taxon>Balneolales</taxon>
        <taxon>Balneolaceae</taxon>
        <taxon>Fodinibius</taxon>
    </lineage>
</organism>
<keyword evidence="5" id="KW-1133">Transmembrane helix</keyword>
<reference evidence="11 12" key="1">
    <citation type="submission" date="2016-11" db="EMBL/GenBank/DDBJ databases">
        <authorList>
            <person name="Jaros S."/>
            <person name="Januszkiewicz K."/>
            <person name="Wedrychowicz H."/>
        </authorList>
    </citation>
    <scope>NUCLEOTIDE SEQUENCE [LARGE SCALE GENOMIC DNA]</scope>
    <source>
        <strain evidence="11 12">DSM 21986</strain>
    </source>
</reference>
<dbReference type="GO" id="GO:0016829">
    <property type="term" value="F:lyase activity"/>
    <property type="evidence" value="ECO:0007669"/>
    <property type="project" value="InterPro"/>
</dbReference>
<dbReference type="STRING" id="1194090.SAMN05443144_101393"/>
<dbReference type="InterPro" id="IPR032518">
    <property type="entry name" value="HepII_N"/>
</dbReference>
<dbReference type="SUPFAM" id="SSF48230">
    <property type="entry name" value="Chondroitin AC/alginate lyase"/>
    <property type="match status" value="1"/>
</dbReference>
<protein>
    <submittedName>
        <fullName evidence="11">Uncharacterized protein</fullName>
    </submittedName>
</protein>
<dbReference type="Pfam" id="PF16332">
    <property type="entry name" value="DUF4962"/>
    <property type="match status" value="1"/>
</dbReference>
<accession>A0A1M4TUT6</accession>
<evidence type="ECO:0000256" key="6">
    <source>
        <dbReference type="ARBA" id="ARBA00023136"/>
    </source>
</evidence>
<keyword evidence="7" id="KW-0325">Glycoprotein</keyword>
<evidence type="ECO:0000256" key="2">
    <source>
        <dbReference type="ARBA" id="ARBA00004196"/>
    </source>
</evidence>
<evidence type="ECO:0000259" key="10">
    <source>
        <dbReference type="Pfam" id="PF16332"/>
    </source>
</evidence>
<keyword evidence="8" id="KW-0413">Isomerase</keyword>
<keyword evidence="12" id="KW-1185">Reference proteome</keyword>
<evidence type="ECO:0000313" key="12">
    <source>
        <dbReference type="Proteomes" id="UP000184041"/>
    </source>
</evidence>
<dbReference type="GO" id="GO:0047757">
    <property type="term" value="F:chondroitin-glucuronate 5-epimerase activity"/>
    <property type="evidence" value="ECO:0007669"/>
    <property type="project" value="TreeGrafter"/>
</dbReference>
<evidence type="ECO:0000313" key="11">
    <source>
        <dbReference type="EMBL" id="SHE48240.1"/>
    </source>
</evidence>
<keyword evidence="3" id="KW-0812">Transmembrane</keyword>
<dbReference type="InterPro" id="IPR012480">
    <property type="entry name" value="Hepar_II_III_C"/>
</dbReference>
<dbReference type="Proteomes" id="UP000184041">
    <property type="component" value="Unassembled WGS sequence"/>
</dbReference>
<dbReference type="PANTHER" id="PTHR15532">
    <property type="match status" value="1"/>
</dbReference>
<keyword evidence="4" id="KW-0732">Signal</keyword>
<evidence type="ECO:0000256" key="7">
    <source>
        <dbReference type="ARBA" id="ARBA00023180"/>
    </source>
</evidence>
<evidence type="ECO:0000256" key="8">
    <source>
        <dbReference type="ARBA" id="ARBA00023235"/>
    </source>
</evidence>
<evidence type="ECO:0000256" key="4">
    <source>
        <dbReference type="ARBA" id="ARBA00022729"/>
    </source>
</evidence>
<evidence type="ECO:0000256" key="1">
    <source>
        <dbReference type="ARBA" id="ARBA00004141"/>
    </source>
</evidence>